<dbReference type="GO" id="GO:0070181">
    <property type="term" value="F:small ribosomal subunit rRNA binding"/>
    <property type="evidence" value="ECO:0007669"/>
    <property type="project" value="UniProtKB-UniRule"/>
</dbReference>
<evidence type="ECO:0000259" key="11">
    <source>
        <dbReference type="PROSITE" id="PS50823"/>
    </source>
</evidence>
<feature type="binding site" evidence="8">
    <location>
        <begin position="23"/>
        <end position="30"/>
    </location>
    <ligand>
        <name>GTP</name>
        <dbReference type="ChEBI" id="CHEBI:37565"/>
    </ligand>
</feature>
<evidence type="ECO:0000256" key="3">
    <source>
        <dbReference type="ARBA" id="ARBA00022517"/>
    </source>
</evidence>
<evidence type="ECO:0000256" key="7">
    <source>
        <dbReference type="ARBA" id="ARBA00023136"/>
    </source>
</evidence>
<feature type="binding site" evidence="8">
    <location>
        <begin position="132"/>
        <end position="135"/>
    </location>
    <ligand>
        <name>GTP</name>
        <dbReference type="ChEBI" id="CHEBI:37565"/>
    </ligand>
</feature>
<comment type="subunit">
    <text evidence="8">Monomer.</text>
</comment>
<name>A0A1U7NF81_9FIRM</name>
<feature type="region of interest" description="G1" evidence="9">
    <location>
        <begin position="23"/>
        <end position="30"/>
    </location>
</feature>
<dbReference type="CDD" id="cd22534">
    <property type="entry name" value="KH-II_Era"/>
    <property type="match status" value="1"/>
</dbReference>
<accession>A0A1U7NF81</accession>
<keyword evidence="4 8" id="KW-0547">Nucleotide-binding</keyword>
<protein>
    <recommendedName>
        <fullName evidence="2 8">GTPase Era</fullName>
    </recommendedName>
</protein>
<dbReference type="EMBL" id="MPJW01000152">
    <property type="protein sequence ID" value="OLU38766.1"/>
    <property type="molecule type" value="Genomic_DNA"/>
</dbReference>
<dbReference type="InterPro" id="IPR006073">
    <property type="entry name" value="GTP-bd"/>
</dbReference>
<dbReference type="InterPro" id="IPR005225">
    <property type="entry name" value="Small_GTP-bd"/>
</dbReference>
<dbReference type="InterPro" id="IPR004044">
    <property type="entry name" value="KH_dom_type_2"/>
</dbReference>
<keyword evidence="8" id="KW-0963">Cytoplasm</keyword>
<dbReference type="CDD" id="cd04163">
    <property type="entry name" value="Era"/>
    <property type="match status" value="1"/>
</dbReference>
<keyword evidence="8" id="KW-0699">rRNA-binding</keyword>
<dbReference type="PANTHER" id="PTHR42698">
    <property type="entry name" value="GTPASE ERA"/>
    <property type="match status" value="1"/>
</dbReference>
<evidence type="ECO:0000256" key="4">
    <source>
        <dbReference type="ARBA" id="ARBA00022741"/>
    </source>
</evidence>
<feature type="region of interest" description="G2" evidence="9">
    <location>
        <begin position="49"/>
        <end position="53"/>
    </location>
</feature>
<evidence type="ECO:0000256" key="5">
    <source>
        <dbReference type="ARBA" id="ARBA00022884"/>
    </source>
</evidence>
<organism evidence="13 14">
    <name type="scientific">Ileibacterium valens</name>
    <dbReference type="NCBI Taxonomy" id="1862668"/>
    <lineage>
        <taxon>Bacteria</taxon>
        <taxon>Bacillati</taxon>
        <taxon>Bacillota</taxon>
        <taxon>Erysipelotrichia</taxon>
        <taxon>Erysipelotrichales</taxon>
        <taxon>Erysipelotrichaceae</taxon>
        <taxon>Ileibacterium</taxon>
    </lineage>
</organism>
<evidence type="ECO:0000256" key="6">
    <source>
        <dbReference type="ARBA" id="ARBA00023134"/>
    </source>
</evidence>
<dbReference type="HAMAP" id="MF_00367">
    <property type="entry name" value="GTPase_Era"/>
    <property type="match status" value="1"/>
</dbReference>
<feature type="region of interest" description="G5" evidence="9">
    <location>
        <begin position="161"/>
        <end position="163"/>
    </location>
</feature>
<dbReference type="Gene3D" id="3.40.50.300">
    <property type="entry name" value="P-loop containing nucleotide triphosphate hydrolases"/>
    <property type="match status" value="1"/>
</dbReference>
<dbReference type="InterPro" id="IPR015946">
    <property type="entry name" value="KH_dom-like_a/b"/>
</dbReference>
<dbReference type="RefSeq" id="WP_075819965.1">
    <property type="nucleotide sequence ID" value="NZ_CASUAI010000060.1"/>
</dbReference>
<dbReference type="Proteomes" id="UP000186341">
    <property type="component" value="Unassembled WGS sequence"/>
</dbReference>
<dbReference type="OrthoDB" id="9805918at2"/>
<proteinExistence type="inferred from homology"/>
<dbReference type="Pfam" id="PF01926">
    <property type="entry name" value="MMR_HSR1"/>
    <property type="match status" value="1"/>
</dbReference>
<dbReference type="PROSITE" id="PS50823">
    <property type="entry name" value="KH_TYPE_2"/>
    <property type="match status" value="1"/>
</dbReference>
<dbReference type="InterPro" id="IPR030388">
    <property type="entry name" value="G_ERA_dom"/>
</dbReference>
<feature type="region of interest" description="G3" evidence="9">
    <location>
        <begin position="70"/>
        <end position="73"/>
    </location>
</feature>
<evidence type="ECO:0000256" key="8">
    <source>
        <dbReference type="HAMAP-Rule" id="MF_00367"/>
    </source>
</evidence>
<evidence type="ECO:0000313" key="14">
    <source>
        <dbReference type="Proteomes" id="UP000186341"/>
    </source>
</evidence>
<keyword evidence="3 8" id="KW-0690">Ribosome biogenesis</keyword>
<keyword evidence="7 8" id="KW-0472">Membrane</keyword>
<dbReference type="FunFam" id="3.40.50.300:FF:000094">
    <property type="entry name" value="GTPase Era"/>
    <property type="match status" value="1"/>
</dbReference>
<dbReference type="PANTHER" id="PTHR42698:SF1">
    <property type="entry name" value="GTPASE ERA, MITOCHONDRIAL"/>
    <property type="match status" value="1"/>
</dbReference>
<keyword evidence="5 8" id="KW-0694">RNA-binding</keyword>
<comment type="subcellular location">
    <subcellularLocation>
        <location evidence="8">Cytoplasm</location>
    </subcellularLocation>
    <subcellularLocation>
        <location evidence="8">Cell membrane</location>
        <topology evidence="8">Peripheral membrane protein</topology>
    </subcellularLocation>
</comment>
<feature type="region of interest" description="G4" evidence="9">
    <location>
        <begin position="132"/>
        <end position="135"/>
    </location>
</feature>
<dbReference type="GeneID" id="82203090"/>
<dbReference type="InterPro" id="IPR009019">
    <property type="entry name" value="KH_sf_prok-type"/>
</dbReference>
<evidence type="ECO:0000313" key="13">
    <source>
        <dbReference type="EMBL" id="OLU38766.1"/>
    </source>
</evidence>
<reference evidence="13 14" key="1">
    <citation type="submission" date="2016-11" db="EMBL/GenBank/DDBJ databases">
        <title>Description of two novel members of the family Erysipelotrichaceae: Ileibacterium lipovorans gen. nov., sp. nov. and Dubosiella newyorkensis, gen. nov., sp. nov.</title>
        <authorList>
            <person name="Cox L.M."/>
            <person name="Sohn J."/>
            <person name="Tyrrell K.L."/>
            <person name="Citron D.M."/>
            <person name="Lawson P.A."/>
            <person name="Patel N.B."/>
            <person name="Iizumi T."/>
            <person name="Perez-Perez G.I."/>
            <person name="Goldstein E.J."/>
            <person name="Blaser M.J."/>
        </authorList>
    </citation>
    <scope>NUCLEOTIDE SEQUENCE [LARGE SCALE GENOMIC DNA]</scope>
    <source>
        <strain evidence="13 14">NYU-BL-A3</strain>
    </source>
</reference>
<dbReference type="NCBIfam" id="TIGR00231">
    <property type="entry name" value="small_GTP"/>
    <property type="match status" value="1"/>
</dbReference>
<dbReference type="Gene3D" id="3.30.300.20">
    <property type="match status" value="1"/>
</dbReference>
<evidence type="ECO:0000256" key="2">
    <source>
        <dbReference type="ARBA" id="ARBA00020484"/>
    </source>
</evidence>
<dbReference type="GO" id="GO:0005886">
    <property type="term" value="C:plasma membrane"/>
    <property type="evidence" value="ECO:0007669"/>
    <property type="project" value="UniProtKB-SubCell"/>
</dbReference>
<keyword evidence="6 8" id="KW-0342">GTP-binding</keyword>
<comment type="function">
    <text evidence="8">An essential GTPase that binds both GDP and GTP, with rapid nucleotide exchange. Plays a role in 16S rRNA processing and 30S ribosomal subunit biogenesis and possibly also in cell cycle regulation and energy metabolism.</text>
</comment>
<comment type="similarity">
    <text evidence="1 8 9 10">Belongs to the TRAFAC class TrmE-Era-EngA-EngB-Septin-like GTPase superfamily. Era GTPase family.</text>
</comment>
<dbReference type="InterPro" id="IPR005662">
    <property type="entry name" value="GTPase_Era-like"/>
</dbReference>
<feature type="binding site" evidence="8">
    <location>
        <begin position="70"/>
        <end position="74"/>
    </location>
    <ligand>
        <name>GTP</name>
        <dbReference type="ChEBI" id="CHEBI:37565"/>
    </ligand>
</feature>
<feature type="domain" description="KH type-2" evidence="11">
    <location>
        <begin position="205"/>
        <end position="289"/>
    </location>
</feature>
<evidence type="ECO:0000256" key="10">
    <source>
        <dbReference type="RuleBase" id="RU003761"/>
    </source>
</evidence>
<feature type="domain" description="Era-type G" evidence="12">
    <location>
        <begin position="15"/>
        <end position="182"/>
    </location>
</feature>
<sequence length="308" mass="35525">MIHDLLHQEIPEDYQSGFIAVVGRPNAGKSTMMNAILNEKVAIMSDKPNTTRNNIAGILTKDDVQYVFMDTPGIHKPQQHLGKVLNKNAYIAMEDSDVIAWIIDITQAFGPGDEFILNKIKTLHKPVVLLVNKIDKLPREKVLKKLLYWTDKYDFNDVVPISAKDKVNLDELLKVFRQYLPKQPPLYPEEMKSDHSVNFQLCELVREKILQKTHDEIPHSIAVILERKEIEKGRMILSFLIIVDRDSQKGILIGKQGSMIRDIRIACQSEIREKVGMPVIIEFYVRVEKNWRNKEVKIKEFGLDELSE</sequence>
<comment type="caution">
    <text evidence="13">The sequence shown here is derived from an EMBL/GenBank/DDBJ whole genome shotgun (WGS) entry which is preliminary data.</text>
</comment>
<dbReference type="Pfam" id="PF07650">
    <property type="entry name" value="KH_2"/>
    <property type="match status" value="1"/>
</dbReference>
<dbReference type="SUPFAM" id="SSF52540">
    <property type="entry name" value="P-loop containing nucleoside triphosphate hydrolases"/>
    <property type="match status" value="1"/>
</dbReference>
<dbReference type="GO" id="GO:0005525">
    <property type="term" value="F:GTP binding"/>
    <property type="evidence" value="ECO:0007669"/>
    <property type="project" value="UniProtKB-UniRule"/>
</dbReference>
<dbReference type="InterPro" id="IPR027417">
    <property type="entry name" value="P-loop_NTPase"/>
</dbReference>
<evidence type="ECO:0000259" key="12">
    <source>
        <dbReference type="PROSITE" id="PS51713"/>
    </source>
</evidence>
<dbReference type="GO" id="GO:0005829">
    <property type="term" value="C:cytosol"/>
    <property type="evidence" value="ECO:0007669"/>
    <property type="project" value="TreeGrafter"/>
</dbReference>
<gene>
    <name evidence="8" type="primary">era</name>
    <name evidence="13" type="ORF">BO222_07840</name>
</gene>
<dbReference type="PROSITE" id="PS51713">
    <property type="entry name" value="G_ERA"/>
    <property type="match status" value="1"/>
</dbReference>
<dbReference type="GO" id="GO:0043024">
    <property type="term" value="F:ribosomal small subunit binding"/>
    <property type="evidence" value="ECO:0007669"/>
    <property type="project" value="TreeGrafter"/>
</dbReference>
<dbReference type="SUPFAM" id="SSF54814">
    <property type="entry name" value="Prokaryotic type KH domain (KH-domain type II)"/>
    <property type="match status" value="1"/>
</dbReference>
<evidence type="ECO:0000256" key="9">
    <source>
        <dbReference type="PROSITE-ProRule" id="PRU01050"/>
    </source>
</evidence>
<dbReference type="GO" id="GO:0003924">
    <property type="term" value="F:GTPase activity"/>
    <property type="evidence" value="ECO:0007669"/>
    <property type="project" value="UniProtKB-UniRule"/>
</dbReference>
<dbReference type="NCBIfam" id="NF000908">
    <property type="entry name" value="PRK00089.1"/>
    <property type="match status" value="1"/>
</dbReference>
<keyword evidence="14" id="KW-1185">Reference proteome</keyword>
<dbReference type="GO" id="GO:0000028">
    <property type="term" value="P:ribosomal small subunit assembly"/>
    <property type="evidence" value="ECO:0007669"/>
    <property type="project" value="TreeGrafter"/>
</dbReference>
<keyword evidence="8" id="KW-1003">Cell membrane</keyword>
<evidence type="ECO:0000256" key="1">
    <source>
        <dbReference type="ARBA" id="ARBA00007921"/>
    </source>
</evidence>
<dbReference type="AlphaFoldDB" id="A0A1U7NF81"/>
<dbReference type="NCBIfam" id="TIGR00436">
    <property type="entry name" value="era"/>
    <property type="match status" value="1"/>
</dbReference>